<evidence type="ECO:0000313" key="2">
    <source>
        <dbReference type="Proteomes" id="UP000532162"/>
    </source>
</evidence>
<proteinExistence type="predicted"/>
<gene>
    <name evidence="1" type="ORF">HX900_00145</name>
</gene>
<dbReference type="RefSeq" id="WP_180693196.1">
    <property type="nucleotide sequence ID" value="NZ_JACCPJ010000001.1"/>
</dbReference>
<name>A0A7Z0RDG5_9HYPH</name>
<accession>A0A7Z0RDG5</accession>
<comment type="caution">
    <text evidence="1">The sequence shown here is derived from an EMBL/GenBank/DDBJ whole genome shotgun (WGS) entry which is preliminary data.</text>
</comment>
<reference evidence="1 2" key="1">
    <citation type="submission" date="2020-07" db="EMBL/GenBank/DDBJ databases">
        <authorList>
            <person name="Sun Q."/>
        </authorList>
    </citation>
    <scope>NUCLEOTIDE SEQUENCE [LARGE SCALE GENOMIC DNA]</scope>
    <source>
        <strain evidence="1 2">WYCCWR 11290</strain>
    </source>
</reference>
<dbReference type="AlphaFoldDB" id="A0A7Z0RDG5"/>
<sequence>MSNATAPAAAEAVSIIDVIDQLAATRSFLTLVAYALEGMTPDEEVNAMQYGVEHIRREVQAAEDMLQAIRRQV</sequence>
<organism evidence="1 2">
    <name type="scientific">Rhizobium changzhiense</name>
    <dbReference type="NCBI Taxonomy" id="2692317"/>
    <lineage>
        <taxon>Bacteria</taxon>
        <taxon>Pseudomonadati</taxon>
        <taxon>Pseudomonadota</taxon>
        <taxon>Alphaproteobacteria</taxon>
        <taxon>Hyphomicrobiales</taxon>
        <taxon>Rhizobiaceae</taxon>
        <taxon>Rhizobium/Agrobacterium group</taxon>
        <taxon>Rhizobium</taxon>
    </lineage>
</organism>
<dbReference type="Proteomes" id="UP000532162">
    <property type="component" value="Unassembled WGS sequence"/>
</dbReference>
<evidence type="ECO:0000313" key="1">
    <source>
        <dbReference type="EMBL" id="NZD59537.1"/>
    </source>
</evidence>
<protein>
    <submittedName>
        <fullName evidence="1">Uncharacterized protein</fullName>
    </submittedName>
</protein>
<dbReference type="EMBL" id="JACCPJ010000001">
    <property type="protein sequence ID" value="NZD59537.1"/>
    <property type="molecule type" value="Genomic_DNA"/>
</dbReference>